<dbReference type="EMBL" id="JANPWB010000015">
    <property type="protein sequence ID" value="KAJ1093064.1"/>
    <property type="molecule type" value="Genomic_DNA"/>
</dbReference>
<accession>A0AAV7LRP0</accession>
<evidence type="ECO:0000256" key="1">
    <source>
        <dbReference type="SAM" id="MobiDB-lite"/>
    </source>
</evidence>
<evidence type="ECO:0000313" key="2">
    <source>
        <dbReference type="EMBL" id="KAJ1093064.1"/>
    </source>
</evidence>
<reference evidence="2" key="1">
    <citation type="journal article" date="2022" name="bioRxiv">
        <title>Sequencing and chromosome-scale assembly of the giantPleurodeles waltlgenome.</title>
        <authorList>
            <person name="Brown T."/>
            <person name="Elewa A."/>
            <person name="Iarovenko S."/>
            <person name="Subramanian E."/>
            <person name="Araus A.J."/>
            <person name="Petzold A."/>
            <person name="Susuki M."/>
            <person name="Suzuki K.-i.T."/>
            <person name="Hayashi T."/>
            <person name="Toyoda A."/>
            <person name="Oliveira C."/>
            <person name="Osipova E."/>
            <person name="Leigh N.D."/>
            <person name="Simon A."/>
            <person name="Yun M.H."/>
        </authorList>
    </citation>
    <scope>NUCLEOTIDE SEQUENCE</scope>
    <source>
        <strain evidence="2">20211129_DDA</strain>
        <tissue evidence="2">Liver</tissue>
    </source>
</reference>
<feature type="compositionally biased region" description="Polar residues" evidence="1">
    <location>
        <begin position="19"/>
        <end position="33"/>
    </location>
</feature>
<gene>
    <name evidence="2" type="ORF">NDU88_006173</name>
</gene>
<name>A0AAV7LRP0_PLEWA</name>
<organism evidence="2 3">
    <name type="scientific">Pleurodeles waltl</name>
    <name type="common">Iberian ribbed newt</name>
    <dbReference type="NCBI Taxonomy" id="8319"/>
    <lineage>
        <taxon>Eukaryota</taxon>
        <taxon>Metazoa</taxon>
        <taxon>Chordata</taxon>
        <taxon>Craniata</taxon>
        <taxon>Vertebrata</taxon>
        <taxon>Euteleostomi</taxon>
        <taxon>Amphibia</taxon>
        <taxon>Batrachia</taxon>
        <taxon>Caudata</taxon>
        <taxon>Salamandroidea</taxon>
        <taxon>Salamandridae</taxon>
        <taxon>Pleurodelinae</taxon>
        <taxon>Pleurodeles</taxon>
    </lineage>
</organism>
<comment type="caution">
    <text evidence="2">The sequence shown here is derived from an EMBL/GenBank/DDBJ whole genome shotgun (WGS) entry which is preliminary data.</text>
</comment>
<evidence type="ECO:0000313" key="3">
    <source>
        <dbReference type="Proteomes" id="UP001066276"/>
    </source>
</evidence>
<feature type="region of interest" description="Disordered" evidence="1">
    <location>
        <begin position="1"/>
        <end position="35"/>
    </location>
</feature>
<dbReference type="AlphaFoldDB" id="A0AAV7LRP0"/>
<protein>
    <submittedName>
        <fullName evidence="2">Uncharacterized protein</fullName>
    </submittedName>
</protein>
<dbReference type="Proteomes" id="UP001066276">
    <property type="component" value="Chromosome 11"/>
</dbReference>
<proteinExistence type="predicted"/>
<sequence length="66" mass="6849">MLKPPLLNPDRAQKKIDGSENQSDPAPTRTPTAPSLELTGMQVIGPANQGIVSASADAEIATAPRI</sequence>
<keyword evidence="3" id="KW-1185">Reference proteome</keyword>